<accession>A0A7W3WJA9</accession>
<sequence length="53" mass="5645">MNRALSDVENYAMHVLCSLEQTRSAPSGGLATTNSGACPADRPLRGVQKLIDE</sequence>
<protein>
    <submittedName>
        <fullName evidence="2">Uncharacterized protein</fullName>
    </submittedName>
</protein>
<organism evidence="2 3">
    <name type="scientific">Streptomyces alkaliterrae</name>
    <dbReference type="NCBI Taxonomy" id="2213162"/>
    <lineage>
        <taxon>Bacteria</taxon>
        <taxon>Bacillati</taxon>
        <taxon>Actinomycetota</taxon>
        <taxon>Actinomycetes</taxon>
        <taxon>Kitasatosporales</taxon>
        <taxon>Streptomycetaceae</taxon>
        <taxon>Streptomyces</taxon>
    </lineage>
</organism>
<evidence type="ECO:0000313" key="2">
    <source>
        <dbReference type="EMBL" id="MBB1253357.1"/>
    </source>
</evidence>
<evidence type="ECO:0000256" key="1">
    <source>
        <dbReference type="SAM" id="MobiDB-lite"/>
    </source>
</evidence>
<proteinExistence type="predicted"/>
<name>A0A7W3WJA9_9ACTN</name>
<evidence type="ECO:0000313" key="3">
    <source>
        <dbReference type="Proteomes" id="UP000525686"/>
    </source>
</evidence>
<feature type="region of interest" description="Disordered" evidence="1">
    <location>
        <begin position="24"/>
        <end position="45"/>
    </location>
</feature>
<feature type="compositionally biased region" description="Polar residues" evidence="1">
    <location>
        <begin position="24"/>
        <end position="36"/>
    </location>
</feature>
<comment type="caution">
    <text evidence="2">The sequence shown here is derived from an EMBL/GenBank/DDBJ whole genome shotgun (WGS) entry which is preliminary data.</text>
</comment>
<gene>
    <name evidence="2" type="ORF">H3146_08225</name>
</gene>
<dbReference type="RefSeq" id="WP_181353933.1">
    <property type="nucleotide sequence ID" value="NZ_JABJWZ010000049.1"/>
</dbReference>
<dbReference type="EMBL" id="JABJWZ010000049">
    <property type="protein sequence ID" value="MBB1253357.1"/>
    <property type="molecule type" value="Genomic_DNA"/>
</dbReference>
<dbReference type="AlphaFoldDB" id="A0A7W3WJA9"/>
<reference evidence="3" key="1">
    <citation type="submission" date="2020-05" db="EMBL/GenBank/DDBJ databases">
        <title>Classification of alakaliphilic streptomycetes isolated from an alkaline soil next to Lonar Crater, India and a proposal for the recognition of Streptomyces alkaliterrae sp. nov.</title>
        <authorList>
            <person name="Golinska P."/>
        </authorList>
    </citation>
    <scope>NUCLEOTIDE SEQUENCE [LARGE SCALE GENOMIC DNA]</scope>
    <source>
        <strain evidence="3">OF3</strain>
    </source>
</reference>
<dbReference type="Proteomes" id="UP000525686">
    <property type="component" value="Unassembled WGS sequence"/>
</dbReference>